<reference evidence="2 3" key="1">
    <citation type="submission" date="2024-06" db="EMBL/GenBank/DDBJ databases">
        <title>A chromosome level genome sequence of Diviner's sage (Salvia divinorum).</title>
        <authorList>
            <person name="Ford S.A."/>
            <person name="Ro D.-K."/>
            <person name="Ness R.W."/>
            <person name="Phillips M.A."/>
        </authorList>
    </citation>
    <scope>NUCLEOTIDE SEQUENCE [LARGE SCALE GENOMIC DNA]</scope>
    <source>
        <strain evidence="2">SAF-2024a</strain>
        <tissue evidence="2">Leaf</tissue>
    </source>
</reference>
<dbReference type="InterPro" id="IPR039346">
    <property type="entry name" value="AGP25/26"/>
</dbReference>
<dbReference type="PANTHER" id="PTHR35725:SF4">
    <property type="entry name" value="CLASSICAL ARABINOGALACTAN PROTEIN 26"/>
    <property type="match status" value="1"/>
</dbReference>
<accession>A0ABD1GG16</accession>
<dbReference type="Proteomes" id="UP001567538">
    <property type="component" value="Unassembled WGS sequence"/>
</dbReference>
<evidence type="ECO:0000313" key="3">
    <source>
        <dbReference type="Proteomes" id="UP001567538"/>
    </source>
</evidence>
<name>A0ABD1GG16_SALDI</name>
<dbReference type="PROSITE" id="PS51257">
    <property type="entry name" value="PROKAR_LIPOPROTEIN"/>
    <property type="match status" value="1"/>
</dbReference>
<dbReference type="AlphaFoldDB" id="A0ABD1GG16"/>
<gene>
    <name evidence="2" type="ORF">AAHA92_19732</name>
</gene>
<dbReference type="PANTHER" id="PTHR35725">
    <property type="entry name" value="CLASSICAL ARABINOGALACTAN PROTEIN 26"/>
    <property type="match status" value="1"/>
</dbReference>
<organism evidence="2 3">
    <name type="scientific">Salvia divinorum</name>
    <name type="common">Maria pastora</name>
    <name type="synonym">Diviner's sage</name>
    <dbReference type="NCBI Taxonomy" id="28513"/>
    <lineage>
        <taxon>Eukaryota</taxon>
        <taxon>Viridiplantae</taxon>
        <taxon>Streptophyta</taxon>
        <taxon>Embryophyta</taxon>
        <taxon>Tracheophyta</taxon>
        <taxon>Spermatophyta</taxon>
        <taxon>Magnoliopsida</taxon>
        <taxon>eudicotyledons</taxon>
        <taxon>Gunneridae</taxon>
        <taxon>Pentapetalae</taxon>
        <taxon>asterids</taxon>
        <taxon>lamiids</taxon>
        <taxon>Lamiales</taxon>
        <taxon>Lamiaceae</taxon>
        <taxon>Nepetoideae</taxon>
        <taxon>Mentheae</taxon>
        <taxon>Salviinae</taxon>
        <taxon>Salvia</taxon>
        <taxon>Salvia subgen. Calosphace</taxon>
    </lineage>
</organism>
<evidence type="ECO:0000313" key="2">
    <source>
        <dbReference type="EMBL" id="KAL1542675.1"/>
    </source>
</evidence>
<keyword evidence="3" id="KW-1185">Reference proteome</keyword>
<protein>
    <submittedName>
        <fullName evidence="2">Classical arabinogalactan protein 26-like</fullName>
    </submittedName>
</protein>
<sequence>MATSYYKTQSLASLITTFMAFSCTLVLCTKNVPASTISAAPALLPDPISPSSPPALSPDIYPVFPSPGGPELAPSDSSVPLIPSSPSPPNPDAFAAQGPGAAFSPMGMLPDSSSHGRHVEALLCSVAVLFAAFWVNPASYVL</sequence>
<proteinExistence type="predicted"/>
<comment type="caution">
    <text evidence="2">The sequence shown here is derived from an EMBL/GenBank/DDBJ whole genome shotgun (WGS) entry which is preliminary data.</text>
</comment>
<dbReference type="EMBL" id="JBEAFC010000008">
    <property type="protein sequence ID" value="KAL1542675.1"/>
    <property type="molecule type" value="Genomic_DNA"/>
</dbReference>
<evidence type="ECO:0000256" key="1">
    <source>
        <dbReference type="SAM" id="MobiDB-lite"/>
    </source>
</evidence>
<feature type="region of interest" description="Disordered" evidence="1">
    <location>
        <begin position="59"/>
        <end position="96"/>
    </location>
</feature>